<keyword evidence="1" id="KW-0540">Nuclease</keyword>
<keyword evidence="9" id="KW-0234">DNA repair</keyword>
<dbReference type="GO" id="GO:0003677">
    <property type="term" value="F:DNA binding"/>
    <property type="evidence" value="ECO:0007669"/>
    <property type="project" value="UniProtKB-KW"/>
</dbReference>
<evidence type="ECO:0000256" key="3">
    <source>
        <dbReference type="ARBA" id="ARBA00022763"/>
    </source>
</evidence>
<dbReference type="GO" id="GO:0009338">
    <property type="term" value="C:exodeoxyribonuclease V complex"/>
    <property type="evidence" value="ECO:0007669"/>
    <property type="project" value="InterPro"/>
</dbReference>
<dbReference type="SUPFAM" id="SSF52540">
    <property type="entry name" value="P-loop containing nucleoside triphosphate hydrolases"/>
    <property type="match status" value="2"/>
</dbReference>
<accession>A0A0S4M390</accession>
<keyword evidence="5" id="KW-0347">Helicase</keyword>
<evidence type="ECO:0000259" key="10">
    <source>
        <dbReference type="Pfam" id="PF17946"/>
    </source>
</evidence>
<dbReference type="Proteomes" id="UP000198651">
    <property type="component" value="Chromosome I"/>
</dbReference>
<evidence type="ECO:0000313" key="12">
    <source>
        <dbReference type="Proteomes" id="UP000198651"/>
    </source>
</evidence>
<evidence type="ECO:0000256" key="8">
    <source>
        <dbReference type="ARBA" id="ARBA00023125"/>
    </source>
</evidence>
<keyword evidence="6" id="KW-0269">Exonuclease</keyword>
<dbReference type="PIRSF" id="PIRSF000980">
    <property type="entry name" value="RecC"/>
    <property type="match status" value="1"/>
</dbReference>
<dbReference type="Pfam" id="PF17946">
    <property type="entry name" value="RecC_C"/>
    <property type="match status" value="1"/>
</dbReference>
<gene>
    <name evidence="11" type="ORF">Ark11_1292</name>
</gene>
<dbReference type="STRING" id="1561003.Ark11_1292"/>
<dbReference type="PANTHER" id="PTHR30591">
    <property type="entry name" value="RECBCD ENZYME SUBUNIT RECC"/>
    <property type="match status" value="1"/>
</dbReference>
<dbReference type="InterPro" id="IPR041500">
    <property type="entry name" value="RecC_C"/>
</dbReference>
<evidence type="ECO:0000256" key="2">
    <source>
        <dbReference type="ARBA" id="ARBA00022741"/>
    </source>
</evidence>
<dbReference type="PANTHER" id="PTHR30591:SF1">
    <property type="entry name" value="RECBCD ENZYME SUBUNIT RECC"/>
    <property type="match status" value="1"/>
</dbReference>
<dbReference type="InterPro" id="IPR011335">
    <property type="entry name" value="Restrct_endonuc-II-like"/>
</dbReference>
<dbReference type="InterPro" id="IPR006697">
    <property type="entry name" value="RecC"/>
</dbReference>
<dbReference type="Gene3D" id="3.40.50.10930">
    <property type="match status" value="1"/>
</dbReference>
<evidence type="ECO:0000313" key="11">
    <source>
        <dbReference type="EMBL" id="CUT18097.1"/>
    </source>
</evidence>
<name>A0A0S4M390_9BURK</name>
<dbReference type="Pfam" id="PF04257">
    <property type="entry name" value="Exonuc_V_gamma"/>
    <property type="match status" value="1"/>
</dbReference>
<dbReference type="GO" id="GO:0006310">
    <property type="term" value="P:DNA recombination"/>
    <property type="evidence" value="ECO:0007669"/>
    <property type="project" value="TreeGrafter"/>
</dbReference>
<evidence type="ECO:0000256" key="5">
    <source>
        <dbReference type="ARBA" id="ARBA00022806"/>
    </source>
</evidence>
<keyword evidence="2" id="KW-0547">Nucleotide-binding</keyword>
<organism evidence="11 12">
    <name type="scientific">Candidatus Ichthyocystis hellenicum</name>
    <dbReference type="NCBI Taxonomy" id="1561003"/>
    <lineage>
        <taxon>Bacteria</taxon>
        <taxon>Pseudomonadati</taxon>
        <taxon>Pseudomonadota</taxon>
        <taxon>Betaproteobacteria</taxon>
        <taxon>Burkholderiales</taxon>
        <taxon>Candidatus Ichthyocystis</taxon>
    </lineage>
</organism>
<dbReference type="AlphaFoldDB" id="A0A0S4M390"/>
<dbReference type="Gene3D" id="1.10.486.10">
    <property type="entry name" value="PCRA, domain 4"/>
    <property type="match status" value="1"/>
</dbReference>
<evidence type="ECO:0000256" key="4">
    <source>
        <dbReference type="ARBA" id="ARBA00022801"/>
    </source>
</evidence>
<dbReference type="Gene3D" id="3.40.50.300">
    <property type="entry name" value="P-loop containing nucleotide triphosphate hydrolases"/>
    <property type="match status" value="1"/>
</dbReference>
<dbReference type="InterPro" id="IPR013986">
    <property type="entry name" value="DExx_box_DNA_helicase_dom_sf"/>
</dbReference>
<evidence type="ECO:0000256" key="9">
    <source>
        <dbReference type="ARBA" id="ARBA00023204"/>
    </source>
</evidence>
<dbReference type="Gene3D" id="1.10.10.160">
    <property type="match status" value="1"/>
</dbReference>
<proteinExistence type="predicted"/>
<dbReference type="GO" id="GO:0006281">
    <property type="term" value="P:DNA repair"/>
    <property type="evidence" value="ECO:0007669"/>
    <property type="project" value="UniProtKB-KW"/>
</dbReference>
<dbReference type="SUPFAM" id="SSF52980">
    <property type="entry name" value="Restriction endonuclease-like"/>
    <property type="match status" value="1"/>
</dbReference>
<dbReference type="GO" id="GO:0004386">
    <property type="term" value="F:helicase activity"/>
    <property type="evidence" value="ECO:0007669"/>
    <property type="project" value="UniProtKB-KW"/>
</dbReference>
<keyword evidence="12" id="KW-1185">Reference proteome</keyword>
<keyword evidence="3" id="KW-0227">DNA damage</keyword>
<evidence type="ECO:0000256" key="6">
    <source>
        <dbReference type="ARBA" id="ARBA00022839"/>
    </source>
</evidence>
<keyword evidence="7" id="KW-0067">ATP-binding</keyword>
<dbReference type="GO" id="GO:0005524">
    <property type="term" value="F:ATP binding"/>
    <property type="evidence" value="ECO:0007669"/>
    <property type="project" value="UniProtKB-KW"/>
</dbReference>
<keyword evidence="4" id="KW-0378">Hydrolase</keyword>
<protein>
    <submittedName>
        <fullName evidence="11">Putative exodeoxyribonuclease V gamma subunit</fullName>
    </submittedName>
</protein>
<feature type="domain" description="RecC C-terminal" evidence="10">
    <location>
        <begin position="737"/>
        <end position="944"/>
    </location>
</feature>
<dbReference type="RefSeq" id="WP_092343297.1">
    <property type="nucleotide sequence ID" value="NZ_FLSL01000098.1"/>
</dbReference>
<keyword evidence="8" id="KW-0238">DNA-binding</keyword>
<dbReference type="EMBL" id="LN906597">
    <property type="protein sequence ID" value="CUT18097.1"/>
    <property type="molecule type" value="Genomic_DNA"/>
</dbReference>
<reference evidence="12" key="1">
    <citation type="submission" date="2015-11" db="EMBL/GenBank/DDBJ databases">
        <authorList>
            <person name="Seth-Smith H.M.B."/>
        </authorList>
    </citation>
    <scope>NUCLEOTIDE SEQUENCE [LARGE SCALE GENOMIC DNA]</scope>
    <source>
        <strain evidence="12">2013Ark11</strain>
    </source>
</reference>
<evidence type="ECO:0000256" key="7">
    <source>
        <dbReference type="ARBA" id="ARBA00022840"/>
    </source>
</evidence>
<dbReference type="OrthoDB" id="9762834at2"/>
<sequence>MSLQVRYFNRLVDVAKDIFSSFSRECIWSRTHRFIVPSRGHADWIAYQIADQDGICVGLSFDFPASFLWSMVGHLDKRVDESITKRIQGERFYRIWRELCNNQEHGFFSSLDLNDVSRYYLASQILSTFDRYDRYRPDWILAWRNGEYLSIGASEDWQASLWFKLADDDFSSEILVDWINHISTSDTIPLPNFAPKSITLFCLASIPPLYWSAYCALSRWMDITIWIINPCENYWGDIRDQADLTYREIKNSKSIDYLETGNVLLAAWGRSRRDLIEWFLQHDVPTEEKFCVAAKDSVIHRIQNDILNWSDEEILLPDESLQIHRCCHFIDELHVIHRRLQKLFHEDESINPSEVLVWVPNLAKNVGWVDAVFSNSDYFIPYTITGLPRRDMTDISVAISQWLNIINSRYEYSLVLSWIRLPIVRSSFSLTQKDWQDLEKIIYDLGVRWGLDSMHRADWAVEEYRHTWIFALDNLFNNFCFDNDLHALSVEQMGVISFLVNLLRDWPERLRKKHYILDWVIWIKDSISKWCPSELCGGLDEIYDNWENNFFAFYKGKELVDFSLVMEMLISSFNEPLRGSVPSGSVTVTYYGGLSGLPYKVLACLGLGEGIFPRPLMKCHYDLMSVFPRPGDDNCSRDDRATFLDSFMQADYVHLSYVAWGQNNYSLCVPSVLIEDIVRYLSDKLPFCKCSHPREEVEKSFFHDHCSLQVQYLTKDGTFSEENKITSTSGYVSSLSNFNLDNVIRILSHPIRYFLTKIANVNASFSYGVKRDDEPFSLNISSKKKWIMSCLISDLNFSDTKNSIDFPYGIYGEREWDILCKSVALIKERLDLNAVPYIELSEESYELDKGSFGTISVADFRMIKILPKAFIDDYLRFWIEHIFYCAASSPKNHSLLVTPDEVISLDVLTKNEANSCWDDLISVCHNSLKGVVPFFPRTSYEYAIKNSNLSYAYSIWKGNEWQGGELNDPYYQLVYDFGRADALSNSQFDFYAKLIWDSYLKRLI</sequence>
<dbReference type="InterPro" id="IPR027417">
    <property type="entry name" value="P-loop_NTPase"/>
</dbReference>
<evidence type="ECO:0000256" key="1">
    <source>
        <dbReference type="ARBA" id="ARBA00022722"/>
    </source>
</evidence>
<dbReference type="GO" id="GO:0008854">
    <property type="term" value="F:exodeoxyribonuclease V activity"/>
    <property type="evidence" value="ECO:0007669"/>
    <property type="project" value="InterPro"/>
</dbReference>